<reference evidence="1 2" key="1">
    <citation type="submission" date="2021-05" db="EMBL/GenBank/DDBJ databases">
        <title>A Polyphasic approach of four new species of the genus Ohtaekwangia: Ohtaekwangia histidinii sp. nov., Ohtaekwangia cretensis sp. nov., Ohtaekwangia indiensis sp. nov., Ohtaekwangia reichenbachii sp. nov. from diverse environment.</title>
        <authorList>
            <person name="Octaviana S."/>
        </authorList>
    </citation>
    <scope>NUCLEOTIDE SEQUENCE [LARGE SCALE GENOMIC DNA]</scope>
    <source>
        <strain evidence="1 2">PWU37</strain>
    </source>
</reference>
<gene>
    <name evidence="1" type="ORF">KK078_06470</name>
</gene>
<evidence type="ECO:0000313" key="2">
    <source>
        <dbReference type="Proteomes" id="UP001319180"/>
    </source>
</evidence>
<name>A0AAP2D6F8_9BACT</name>
<accession>A0AAP2D6F8</accession>
<keyword evidence="2" id="KW-1185">Reference proteome</keyword>
<sequence length="92" mass="10360">MLSETDNLRTTEMVVSNGVNSFKQRKATVQERYRQRKYLLKGGIMVPELCVRGLWLGRLGFEAGARVIVDYVDDKLVISLAPQETESVEKAG</sequence>
<evidence type="ECO:0000313" key="1">
    <source>
        <dbReference type="EMBL" id="MBT1686193.1"/>
    </source>
</evidence>
<dbReference type="Proteomes" id="UP001319180">
    <property type="component" value="Unassembled WGS sequence"/>
</dbReference>
<organism evidence="1 2">
    <name type="scientific">Dawidia soli</name>
    <dbReference type="NCBI Taxonomy" id="2782352"/>
    <lineage>
        <taxon>Bacteria</taxon>
        <taxon>Pseudomonadati</taxon>
        <taxon>Bacteroidota</taxon>
        <taxon>Cytophagia</taxon>
        <taxon>Cytophagales</taxon>
        <taxon>Chryseotaleaceae</taxon>
        <taxon>Dawidia</taxon>
    </lineage>
</organism>
<dbReference type="EMBL" id="JAHESC010000006">
    <property type="protein sequence ID" value="MBT1686193.1"/>
    <property type="molecule type" value="Genomic_DNA"/>
</dbReference>
<dbReference type="AlphaFoldDB" id="A0AAP2D6F8"/>
<dbReference type="RefSeq" id="WP_254089431.1">
    <property type="nucleotide sequence ID" value="NZ_JAHESC010000006.1"/>
</dbReference>
<protein>
    <submittedName>
        <fullName evidence="1">Type I toxin-antitoxin system SymE family toxin</fullName>
    </submittedName>
</protein>
<comment type="caution">
    <text evidence="1">The sequence shown here is derived from an EMBL/GenBank/DDBJ whole genome shotgun (WGS) entry which is preliminary data.</text>
</comment>
<proteinExistence type="predicted"/>